<dbReference type="InterPro" id="IPR050234">
    <property type="entry name" value="Nuclear_hormone_rcpt_NR1"/>
</dbReference>
<dbReference type="SUPFAM" id="SSF48508">
    <property type="entry name" value="Nuclear receptor ligand-binding domain"/>
    <property type="match status" value="1"/>
</dbReference>
<dbReference type="Proteomes" id="UP000677228">
    <property type="component" value="Unassembled WGS sequence"/>
</dbReference>
<dbReference type="GO" id="GO:0000122">
    <property type="term" value="P:negative regulation of transcription by RNA polymerase II"/>
    <property type="evidence" value="ECO:0007669"/>
    <property type="project" value="TreeGrafter"/>
</dbReference>
<evidence type="ECO:0000256" key="4">
    <source>
        <dbReference type="ARBA" id="ARBA00023015"/>
    </source>
</evidence>
<keyword evidence="5" id="KW-0238">DNA-binding</keyword>
<dbReference type="EMBL" id="CAJOBA010001260">
    <property type="protein sequence ID" value="CAF3585488.1"/>
    <property type="molecule type" value="Genomic_DNA"/>
</dbReference>
<proteinExistence type="predicted"/>
<organism evidence="10 12">
    <name type="scientific">Didymodactylos carnosus</name>
    <dbReference type="NCBI Taxonomy" id="1234261"/>
    <lineage>
        <taxon>Eukaryota</taxon>
        <taxon>Metazoa</taxon>
        <taxon>Spiralia</taxon>
        <taxon>Gnathifera</taxon>
        <taxon>Rotifera</taxon>
        <taxon>Eurotatoria</taxon>
        <taxon>Bdelloidea</taxon>
        <taxon>Philodinida</taxon>
        <taxon>Philodinidae</taxon>
        <taxon>Didymodactylos</taxon>
    </lineage>
</organism>
<evidence type="ECO:0000256" key="2">
    <source>
        <dbReference type="ARBA" id="ARBA00022771"/>
    </source>
</evidence>
<comment type="caution">
    <text evidence="10">The sequence shown here is derived from an EMBL/GenBank/DDBJ whole genome shotgun (WGS) entry which is preliminary data.</text>
</comment>
<keyword evidence="3" id="KW-0862">Zinc</keyword>
<dbReference type="GO" id="GO:0045944">
    <property type="term" value="P:positive regulation of transcription by RNA polymerase II"/>
    <property type="evidence" value="ECO:0007669"/>
    <property type="project" value="TreeGrafter"/>
</dbReference>
<dbReference type="Pfam" id="PF00105">
    <property type="entry name" value="zf-C4"/>
    <property type="match status" value="1"/>
</dbReference>
<keyword evidence="7" id="KW-0675">Receptor</keyword>
<dbReference type="GO" id="GO:0008270">
    <property type="term" value="F:zinc ion binding"/>
    <property type="evidence" value="ECO:0007669"/>
    <property type="project" value="UniProtKB-KW"/>
</dbReference>
<dbReference type="GO" id="GO:0000978">
    <property type="term" value="F:RNA polymerase II cis-regulatory region sequence-specific DNA binding"/>
    <property type="evidence" value="ECO:0007669"/>
    <property type="project" value="TreeGrafter"/>
</dbReference>
<evidence type="ECO:0000313" key="11">
    <source>
        <dbReference type="EMBL" id="CAF3585488.1"/>
    </source>
</evidence>
<dbReference type="PANTHER" id="PTHR24082:SF283">
    <property type="entry name" value="NUCLEAR HORMONE RECEPTOR HR96"/>
    <property type="match status" value="1"/>
</dbReference>
<dbReference type="InterPro" id="IPR000536">
    <property type="entry name" value="Nucl_hrmn_rcpt_lig-bd"/>
</dbReference>
<keyword evidence="6" id="KW-0804">Transcription</keyword>
<evidence type="ECO:0000256" key="6">
    <source>
        <dbReference type="ARBA" id="ARBA00023163"/>
    </source>
</evidence>
<dbReference type="InterPro" id="IPR029063">
    <property type="entry name" value="SAM-dependent_MTases_sf"/>
</dbReference>
<dbReference type="PANTHER" id="PTHR24082">
    <property type="entry name" value="NUCLEAR HORMONE RECEPTOR"/>
    <property type="match status" value="1"/>
</dbReference>
<name>A0A8S2CYC3_9BILA</name>
<dbReference type="CDD" id="cd02440">
    <property type="entry name" value="AdoMet_MTases"/>
    <property type="match status" value="1"/>
</dbReference>
<dbReference type="SMART" id="SM00399">
    <property type="entry name" value="ZnF_C4"/>
    <property type="match status" value="1"/>
</dbReference>
<dbReference type="InterPro" id="IPR035500">
    <property type="entry name" value="NHR-like_dom_sf"/>
</dbReference>
<dbReference type="Gene3D" id="1.10.565.10">
    <property type="entry name" value="Retinoid X Receptor"/>
    <property type="match status" value="1"/>
</dbReference>
<dbReference type="InterPro" id="IPR001628">
    <property type="entry name" value="Znf_hrmn_rcpt"/>
</dbReference>
<evidence type="ECO:0000259" key="9">
    <source>
        <dbReference type="PROSITE" id="PS51843"/>
    </source>
</evidence>
<dbReference type="Gene3D" id="3.40.50.150">
    <property type="entry name" value="Vaccinia Virus protein VP39"/>
    <property type="match status" value="1"/>
</dbReference>
<evidence type="ECO:0000256" key="3">
    <source>
        <dbReference type="ARBA" id="ARBA00022833"/>
    </source>
</evidence>
<keyword evidence="8" id="KW-0539">Nucleus</keyword>
<reference evidence="10" key="1">
    <citation type="submission" date="2021-02" db="EMBL/GenBank/DDBJ databases">
        <authorList>
            <person name="Nowell W R."/>
        </authorList>
    </citation>
    <scope>NUCLEOTIDE SEQUENCE</scope>
</reference>
<dbReference type="PROSITE" id="PS51843">
    <property type="entry name" value="NR_LBD"/>
    <property type="match status" value="1"/>
</dbReference>
<sequence length="559" mass="64419">ANYDKKGAGEALANQAVIAFLSEASGVQWNKNSTKVLDFGCGTGLISQELISHSKSVIGVDTSQRMVDVYNEKCHKQCIPPEKMHAVCIDLLQPDQVFSNLKDFNVVVTSLAYHHLEDIDLATRTLVGLLKYGGSFLIVDLIRNEKQVNLHQHHAASHTVAHLGGFEMGMIEKNLKNAGLVDVKVTKAFTLERTVEPGEGFQESLDMKLICRSKGDCVIDQKTRKRCKACRLKKCELNGMRKDWILSDEEKFEKRKKIEKNRRMRDSEEQKSNYDTSTIREDIRQSIYDDNFIMMRCKLIKYADKTRSFYRFNINDWDTLSQIQMAYYQSVQLHPVVGMPSYPFVCKLYDPLVVVNVPMNIAAIRLIAFYKSIPEFLNLCEDDKLILIKYNLLGLIIIRSVMGYNPVDDTYRDDYANDCSYTGKQAIGNSDYDLYTRYTHVILSYMGIIDNDRLILKIILILFLFSKGSALRTSGNEPILQDSRRVFHAQNVYLDILWKYYVQQWGDIHATKMFIKLIHQFMITHCLINDLQQYYYNRAVKSDELAPLMESIMHIASQE</sequence>
<evidence type="ECO:0000313" key="10">
    <source>
        <dbReference type="EMBL" id="CAF0802093.1"/>
    </source>
</evidence>
<feature type="non-terminal residue" evidence="10">
    <location>
        <position position="1"/>
    </location>
</feature>
<evidence type="ECO:0000256" key="7">
    <source>
        <dbReference type="ARBA" id="ARBA00023170"/>
    </source>
</evidence>
<evidence type="ECO:0000313" key="12">
    <source>
        <dbReference type="Proteomes" id="UP000677228"/>
    </source>
</evidence>
<dbReference type="Proteomes" id="UP000682733">
    <property type="component" value="Unassembled WGS sequence"/>
</dbReference>
<dbReference type="InterPro" id="IPR013088">
    <property type="entry name" value="Znf_NHR/GATA"/>
</dbReference>
<dbReference type="Pfam" id="PF13649">
    <property type="entry name" value="Methyltransf_25"/>
    <property type="match status" value="1"/>
</dbReference>
<evidence type="ECO:0000256" key="8">
    <source>
        <dbReference type="ARBA" id="ARBA00023242"/>
    </source>
</evidence>
<dbReference type="AlphaFoldDB" id="A0A8S2CYC3"/>
<evidence type="ECO:0000256" key="1">
    <source>
        <dbReference type="ARBA" id="ARBA00022723"/>
    </source>
</evidence>
<keyword evidence="2" id="KW-0863">Zinc-finger</keyword>
<evidence type="ECO:0000256" key="5">
    <source>
        <dbReference type="ARBA" id="ARBA00023125"/>
    </source>
</evidence>
<dbReference type="InterPro" id="IPR041698">
    <property type="entry name" value="Methyltransf_25"/>
</dbReference>
<feature type="domain" description="NR LBD" evidence="9">
    <location>
        <begin position="322"/>
        <end position="557"/>
    </location>
</feature>
<gene>
    <name evidence="10" type="ORF">OVA965_LOCUS4699</name>
    <name evidence="11" type="ORF">TMI583_LOCUS4697</name>
</gene>
<protein>
    <recommendedName>
        <fullName evidence="9">NR LBD domain-containing protein</fullName>
    </recommendedName>
</protein>
<dbReference type="Gene3D" id="3.30.50.10">
    <property type="entry name" value="Erythroid Transcription Factor GATA-1, subunit A"/>
    <property type="match status" value="1"/>
</dbReference>
<keyword evidence="1" id="KW-0479">Metal-binding</keyword>
<dbReference type="SUPFAM" id="SSF57716">
    <property type="entry name" value="Glucocorticoid receptor-like (DNA-binding domain)"/>
    <property type="match status" value="1"/>
</dbReference>
<dbReference type="EMBL" id="CAJNOK010001260">
    <property type="protein sequence ID" value="CAF0802093.1"/>
    <property type="molecule type" value="Genomic_DNA"/>
</dbReference>
<keyword evidence="4" id="KW-0805">Transcription regulation</keyword>
<dbReference type="GO" id="GO:0004879">
    <property type="term" value="F:nuclear receptor activity"/>
    <property type="evidence" value="ECO:0007669"/>
    <property type="project" value="TreeGrafter"/>
</dbReference>
<dbReference type="GO" id="GO:0030154">
    <property type="term" value="P:cell differentiation"/>
    <property type="evidence" value="ECO:0007669"/>
    <property type="project" value="TreeGrafter"/>
</dbReference>
<dbReference type="SUPFAM" id="SSF53335">
    <property type="entry name" value="S-adenosyl-L-methionine-dependent methyltransferases"/>
    <property type="match status" value="1"/>
</dbReference>
<accession>A0A8S2CYC3</accession>